<proteinExistence type="predicted"/>
<gene>
    <name evidence="2" type="ORF">OH76DRAFT_1374788</name>
</gene>
<protein>
    <recommendedName>
        <fullName evidence="1">Protein kinase domain-containing protein</fullName>
    </recommendedName>
</protein>
<feature type="domain" description="Protein kinase" evidence="1">
    <location>
        <begin position="27"/>
        <end position="306"/>
    </location>
</feature>
<accession>A0A371DMC7</accession>
<sequence>MSDPVLKAFQESFYPPAWLKNHAELTSRDIDLVHALKPGQVYSTQPRVFAVKITDGTSEEALIYDKLLQLDVASRDHILPSTVVRSETQRPFVIMPCLIDLPSVGLSRWRFASVVRGFRQMVEAVYMLHNQHIAHMDVAVNNFVMANAHHMPHHDSIELGKIYIIDFGASHHFELGPGRQSSTELPPTQVPKPQGIKRLDPFSWDIYCLGSTLQTLLEFIYCDRPQPWILRRYATWLVGNEQGCTAVCRCRPSAREALSVITFVERTFDPAGIFEQVIDLSPNGSAEPALGLDCEHHDDSVLVFNT</sequence>
<reference evidence="2 3" key="1">
    <citation type="journal article" date="2018" name="Biotechnol. Biofuels">
        <title>Integrative visual omics of the white-rot fungus Polyporus brumalis exposes the biotechnological potential of its oxidative enzymes for delignifying raw plant biomass.</title>
        <authorList>
            <person name="Miyauchi S."/>
            <person name="Rancon A."/>
            <person name="Drula E."/>
            <person name="Hage H."/>
            <person name="Chaduli D."/>
            <person name="Favel A."/>
            <person name="Grisel S."/>
            <person name="Henrissat B."/>
            <person name="Herpoel-Gimbert I."/>
            <person name="Ruiz-Duenas F.J."/>
            <person name="Chevret D."/>
            <person name="Hainaut M."/>
            <person name="Lin J."/>
            <person name="Wang M."/>
            <person name="Pangilinan J."/>
            <person name="Lipzen A."/>
            <person name="Lesage-Meessen L."/>
            <person name="Navarro D."/>
            <person name="Riley R."/>
            <person name="Grigoriev I.V."/>
            <person name="Zhou S."/>
            <person name="Raouche S."/>
            <person name="Rosso M.N."/>
        </authorList>
    </citation>
    <scope>NUCLEOTIDE SEQUENCE [LARGE SCALE GENOMIC DNA]</scope>
    <source>
        <strain evidence="2 3">BRFM 1820</strain>
    </source>
</reference>
<evidence type="ECO:0000259" key="1">
    <source>
        <dbReference type="PROSITE" id="PS50011"/>
    </source>
</evidence>
<dbReference type="InterPro" id="IPR000719">
    <property type="entry name" value="Prot_kinase_dom"/>
</dbReference>
<dbReference type="AlphaFoldDB" id="A0A371DMC7"/>
<dbReference type="SUPFAM" id="SSF56112">
    <property type="entry name" value="Protein kinase-like (PK-like)"/>
    <property type="match status" value="1"/>
</dbReference>
<dbReference type="GO" id="GO:0005524">
    <property type="term" value="F:ATP binding"/>
    <property type="evidence" value="ECO:0007669"/>
    <property type="project" value="InterPro"/>
</dbReference>
<dbReference type="PROSITE" id="PS50011">
    <property type="entry name" value="PROTEIN_KINASE_DOM"/>
    <property type="match status" value="1"/>
</dbReference>
<organism evidence="2 3">
    <name type="scientific">Lentinus brumalis</name>
    <dbReference type="NCBI Taxonomy" id="2498619"/>
    <lineage>
        <taxon>Eukaryota</taxon>
        <taxon>Fungi</taxon>
        <taxon>Dikarya</taxon>
        <taxon>Basidiomycota</taxon>
        <taxon>Agaricomycotina</taxon>
        <taxon>Agaricomycetes</taxon>
        <taxon>Polyporales</taxon>
        <taxon>Polyporaceae</taxon>
        <taxon>Lentinus</taxon>
    </lineage>
</organism>
<dbReference type="Gene3D" id="1.10.510.10">
    <property type="entry name" value="Transferase(Phosphotransferase) domain 1"/>
    <property type="match status" value="1"/>
</dbReference>
<evidence type="ECO:0000313" key="3">
    <source>
        <dbReference type="Proteomes" id="UP000256964"/>
    </source>
</evidence>
<evidence type="ECO:0000313" key="2">
    <source>
        <dbReference type="EMBL" id="RDX53690.1"/>
    </source>
</evidence>
<dbReference type="SMART" id="SM00220">
    <property type="entry name" value="S_TKc"/>
    <property type="match status" value="1"/>
</dbReference>
<dbReference type="OrthoDB" id="2746981at2759"/>
<dbReference type="EMBL" id="KZ857386">
    <property type="protein sequence ID" value="RDX53690.1"/>
    <property type="molecule type" value="Genomic_DNA"/>
</dbReference>
<dbReference type="Proteomes" id="UP000256964">
    <property type="component" value="Unassembled WGS sequence"/>
</dbReference>
<keyword evidence="3" id="KW-1185">Reference proteome</keyword>
<dbReference type="GO" id="GO:0004672">
    <property type="term" value="F:protein kinase activity"/>
    <property type="evidence" value="ECO:0007669"/>
    <property type="project" value="InterPro"/>
</dbReference>
<name>A0A371DMC7_9APHY</name>
<dbReference type="InterPro" id="IPR011009">
    <property type="entry name" value="Kinase-like_dom_sf"/>
</dbReference>